<feature type="region of interest" description="Disordered" evidence="1">
    <location>
        <begin position="27"/>
        <end position="50"/>
    </location>
</feature>
<proteinExistence type="predicted"/>
<sequence>MTIRALIVPLAVVFALAGCVGPVEPSPPPSIGAGASAEPSASGSASASPGGMRLTLPGDCSGLVPLDTIHSAFSPQFEPIEIAPGTGDPSAQDFIARDGLVCLWGIPNSDAGSVTVFVAPRATASDEQQVDAWRSAGYSECPPFLDACYYEDVHDEVGEYWTVHALVEGFELRVQATSTSLDPLLVVARAAATSMGYV</sequence>
<evidence type="ECO:0000256" key="1">
    <source>
        <dbReference type="SAM" id="MobiDB-lite"/>
    </source>
</evidence>
<keyword evidence="3" id="KW-1185">Reference proteome</keyword>
<feature type="compositionally biased region" description="Low complexity" evidence="1">
    <location>
        <begin position="31"/>
        <end position="50"/>
    </location>
</feature>
<dbReference type="OrthoDB" id="5119618at2"/>
<gene>
    <name evidence="2" type="ORF">E3N84_03190</name>
</gene>
<evidence type="ECO:0008006" key="4">
    <source>
        <dbReference type="Google" id="ProtNLM"/>
    </source>
</evidence>
<dbReference type="AlphaFoldDB" id="A0A4R8V7P1"/>
<accession>A0A4R8V7P1</accession>
<comment type="caution">
    <text evidence="2">The sequence shown here is derived from an EMBL/GenBank/DDBJ whole genome shotgun (WGS) entry which is preliminary data.</text>
</comment>
<dbReference type="RefSeq" id="WP_104095024.1">
    <property type="nucleotide sequence ID" value="NZ_JACHBP010000001.1"/>
</dbReference>
<name>A0A4R8V7P1_9MICO</name>
<evidence type="ECO:0000313" key="3">
    <source>
        <dbReference type="Proteomes" id="UP000298488"/>
    </source>
</evidence>
<dbReference type="EMBL" id="SOFI01000003">
    <property type="protein sequence ID" value="TFB79144.1"/>
    <property type="molecule type" value="Genomic_DNA"/>
</dbReference>
<dbReference type="Proteomes" id="UP000298488">
    <property type="component" value="Unassembled WGS sequence"/>
</dbReference>
<dbReference type="PROSITE" id="PS51257">
    <property type="entry name" value="PROKAR_LIPOPROTEIN"/>
    <property type="match status" value="1"/>
</dbReference>
<protein>
    <recommendedName>
        <fullName evidence="4">DUF3558 domain-containing protein</fullName>
    </recommendedName>
</protein>
<reference evidence="2 3" key="1">
    <citation type="submission" date="2019-03" db="EMBL/GenBank/DDBJ databases">
        <title>Genomics of glacier-inhabiting Cryobacterium strains.</title>
        <authorList>
            <person name="Liu Q."/>
            <person name="Xin Y.-H."/>
        </authorList>
    </citation>
    <scope>NUCLEOTIDE SEQUENCE [LARGE SCALE GENOMIC DNA]</scope>
    <source>
        <strain evidence="2 3">CGMCC 1.10440</strain>
    </source>
</reference>
<evidence type="ECO:0000313" key="2">
    <source>
        <dbReference type="EMBL" id="TFB79144.1"/>
    </source>
</evidence>
<organism evidence="2 3">
    <name type="scientific">Terrimesophilobacter mesophilus</name>
    <dbReference type="NCBI Taxonomy" id="433647"/>
    <lineage>
        <taxon>Bacteria</taxon>
        <taxon>Bacillati</taxon>
        <taxon>Actinomycetota</taxon>
        <taxon>Actinomycetes</taxon>
        <taxon>Micrococcales</taxon>
        <taxon>Microbacteriaceae</taxon>
        <taxon>Terrimesophilobacter</taxon>
    </lineage>
</organism>